<dbReference type="AlphaFoldDB" id="B3S317"/>
<comment type="function">
    <text evidence="16">Plays a role in the nuclear pore complex (NPC) assembly and/or maintenance. Required for the assembly of peripheral proteins into the NPC. May anchor NUP62 to the NPC. Involved in nephrogenesis.</text>
</comment>
<evidence type="ECO:0000256" key="2">
    <source>
        <dbReference type="ARBA" id="ARBA00009510"/>
    </source>
</evidence>
<dbReference type="EMBL" id="DS985248">
    <property type="protein sequence ID" value="EDV22888.1"/>
    <property type="molecule type" value="Genomic_DNA"/>
</dbReference>
<dbReference type="eggNOG" id="KOG1964">
    <property type="taxonomic scope" value="Eukaryota"/>
</dbReference>
<name>B3S317_TRIAD</name>
<keyword evidence="19" id="KW-0175">Coiled coil</keyword>
<dbReference type="KEGG" id="tad:TRIADDRAFT_28194"/>
<evidence type="ECO:0000256" key="9">
    <source>
        <dbReference type="ARBA" id="ARBA00022927"/>
    </source>
</evidence>
<dbReference type="CTD" id="6755966"/>
<evidence type="ECO:0000313" key="20">
    <source>
        <dbReference type="EMBL" id="EDV22888.1"/>
    </source>
</evidence>
<keyword evidence="5" id="KW-0488">Methylation</keyword>
<evidence type="ECO:0000256" key="6">
    <source>
        <dbReference type="ARBA" id="ARBA00022553"/>
    </source>
</evidence>
<dbReference type="InterPro" id="IPR007252">
    <property type="entry name" value="Nup84/Nup107"/>
</dbReference>
<keyword evidence="10" id="KW-0007">Acetylation</keyword>
<dbReference type="Proteomes" id="UP000009022">
    <property type="component" value="Unassembled WGS sequence"/>
</dbReference>
<evidence type="ECO:0000256" key="3">
    <source>
        <dbReference type="ARBA" id="ARBA00022448"/>
    </source>
</evidence>
<reference evidence="20 21" key="1">
    <citation type="journal article" date="2008" name="Nature">
        <title>The Trichoplax genome and the nature of placozoans.</title>
        <authorList>
            <person name="Srivastava M."/>
            <person name="Begovic E."/>
            <person name="Chapman J."/>
            <person name="Putnam N.H."/>
            <person name="Hellsten U."/>
            <person name="Kawashima T."/>
            <person name="Kuo A."/>
            <person name="Mitros T."/>
            <person name="Salamov A."/>
            <person name="Carpenter M.L."/>
            <person name="Signorovitch A.Y."/>
            <person name="Moreno M.A."/>
            <person name="Kamm K."/>
            <person name="Grimwood J."/>
            <person name="Schmutz J."/>
            <person name="Shapiro H."/>
            <person name="Grigoriev I.V."/>
            <person name="Buss L.W."/>
            <person name="Schierwater B."/>
            <person name="Dellaporta S.L."/>
            <person name="Rokhsar D.S."/>
        </authorList>
    </citation>
    <scope>NUCLEOTIDE SEQUENCE [LARGE SCALE GENOMIC DNA]</scope>
    <source>
        <strain evidence="20 21">Grell-BS-1999</strain>
    </source>
</reference>
<dbReference type="Gene3D" id="1.10.3450.20">
    <property type="match status" value="1"/>
</dbReference>
<dbReference type="GO" id="GO:0006406">
    <property type="term" value="P:mRNA export from nucleus"/>
    <property type="evidence" value="ECO:0000318"/>
    <property type="project" value="GO_Central"/>
</dbReference>
<dbReference type="OMA" id="PENESAM"/>
<dbReference type="GO" id="GO:0031965">
    <property type="term" value="C:nuclear membrane"/>
    <property type="evidence" value="ECO:0007669"/>
    <property type="project" value="UniProtKB-SubCell"/>
</dbReference>
<keyword evidence="11 18" id="KW-0811">Translocation</keyword>
<dbReference type="GeneID" id="6755966"/>
<gene>
    <name evidence="20" type="ORF">TRIADDRAFT_28194</name>
</gene>
<evidence type="ECO:0000256" key="1">
    <source>
        <dbReference type="ARBA" id="ARBA00004629"/>
    </source>
</evidence>
<comment type="similarity">
    <text evidence="2 18">Belongs to the nucleoporin Nup84/Nup107 family.</text>
</comment>
<keyword evidence="8" id="KW-0995">Kinetochore</keyword>
<feature type="coiled-coil region" evidence="19">
    <location>
        <begin position="453"/>
        <end position="480"/>
    </location>
</feature>
<dbReference type="GO" id="GO:0000776">
    <property type="term" value="C:kinetochore"/>
    <property type="evidence" value="ECO:0007669"/>
    <property type="project" value="UniProtKB-KW"/>
</dbReference>
<dbReference type="HOGENOM" id="CLU_012944_1_0_1"/>
<dbReference type="Gene3D" id="1.20.190.50">
    <property type="match status" value="1"/>
</dbReference>
<dbReference type="GO" id="GO:0006606">
    <property type="term" value="P:protein import into nucleus"/>
    <property type="evidence" value="ECO:0000318"/>
    <property type="project" value="GO_Central"/>
</dbReference>
<evidence type="ECO:0000256" key="10">
    <source>
        <dbReference type="ARBA" id="ARBA00022990"/>
    </source>
</evidence>
<keyword evidence="7" id="KW-0509">mRNA transport</keyword>
<organism evidence="20 21">
    <name type="scientific">Trichoplax adhaerens</name>
    <name type="common">Trichoplax reptans</name>
    <dbReference type="NCBI Taxonomy" id="10228"/>
    <lineage>
        <taxon>Eukaryota</taxon>
        <taxon>Metazoa</taxon>
        <taxon>Placozoa</taxon>
        <taxon>Uniplacotomia</taxon>
        <taxon>Trichoplacea</taxon>
        <taxon>Trichoplacidae</taxon>
        <taxon>Trichoplax</taxon>
    </lineage>
</organism>
<dbReference type="FunCoup" id="B3S317">
    <property type="interactions" value="1820"/>
</dbReference>
<accession>B3S317</accession>
<evidence type="ECO:0000256" key="13">
    <source>
        <dbReference type="ARBA" id="ARBA00023136"/>
    </source>
</evidence>
<evidence type="ECO:0000256" key="7">
    <source>
        <dbReference type="ARBA" id="ARBA00022816"/>
    </source>
</evidence>
<keyword evidence="3 18" id="KW-0813">Transport</keyword>
<dbReference type="InParanoid" id="B3S317"/>
<evidence type="ECO:0000256" key="15">
    <source>
        <dbReference type="ARBA" id="ARBA00023328"/>
    </source>
</evidence>
<evidence type="ECO:0000256" key="18">
    <source>
        <dbReference type="RuleBase" id="RU365072"/>
    </source>
</evidence>
<evidence type="ECO:0000256" key="17">
    <source>
        <dbReference type="ARBA" id="ARBA00063956"/>
    </source>
</evidence>
<dbReference type="FunFam" id="1.20.190.50:FF:000001">
    <property type="entry name" value="Nuclear pore complex protein"/>
    <property type="match status" value="1"/>
</dbReference>
<dbReference type="GO" id="GO:0000973">
    <property type="term" value="P:post-transcriptional tethering of RNA polymerase II gene DNA at nuclear periphery"/>
    <property type="evidence" value="ECO:0000318"/>
    <property type="project" value="GO_Central"/>
</dbReference>
<comment type="subunit">
    <text evidence="17">Part of the nuclear pore complex (NPC). Forms part of the Nup160 subcomplex in the nuclear pore which is composed of NUP160, NUP133, NUP107 and Nup96; this complex plays a role in RNA export and in tethering Nup98 and NUP153 to the nucleus. Does not interact with TPR. Interacts with ZNF106.</text>
</comment>
<dbReference type="OrthoDB" id="3098at2759"/>
<dbReference type="PANTHER" id="PTHR13003:SF2">
    <property type="entry name" value="NUCLEAR PORE COMPLEX PROTEIN NUP107"/>
    <property type="match status" value="1"/>
</dbReference>
<evidence type="ECO:0000256" key="16">
    <source>
        <dbReference type="ARBA" id="ARBA00056880"/>
    </source>
</evidence>
<dbReference type="RefSeq" id="XP_002114754.1">
    <property type="nucleotide sequence ID" value="XM_002114718.1"/>
</dbReference>
<keyword evidence="21" id="KW-1185">Reference proteome</keyword>
<dbReference type="GO" id="GO:0031080">
    <property type="term" value="C:nuclear pore outer ring"/>
    <property type="evidence" value="ECO:0000318"/>
    <property type="project" value="GO_Central"/>
</dbReference>
<comment type="function">
    <text evidence="18">Functions as a component of the nuclear pore complex (NPC).</text>
</comment>
<keyword evidence="13 18" id="KW-0472">Membrane</keyword>
<dbReference type="PANTHER" id="PTHR13003">
    <property type="entry name" value="NUP107-RELATED"/>
    <property type="match status" value="1"/>
</dbReference>
<dbReference type="FunFam" id="1.10.3450.20:FF:000001">
    <property type="entry name" value="Nuclear pore complex protein"/>
    <property type="match status" value="1"/>
</dbReference>
<keyword evidence="9" id="KW-0653">Protein transport</keyword>
<feature type="non-terminal residue" evidence="20">
    <location>
        <position position="1"/>
    </location>
</feature>
<evidence type="ECO:0000256" key="14">
    <source>
        <dbReference type="ARBA" id="ARBA00023242"/>
    </source>
</evidence>
<evidence type="ECO:0000256" key="12">
    <source>
        <dbReference type="ARBA" id="ARBA00023132"/>
    </source>
</evidence>
<evidence type="ECO:0000256" key="19">
    <source>
        <dbReference type="SAM" id="Coils"/>
    </source>
</evidence>
<keyword evidence="4" id="KW-0158">Chromosome</keyword>
<keyword evidence="6" id="KW-0597">Phosphoprotein</keyword>
<keyword evidence="15" id="KW-0137">Centromere</keyword>
<sequence>NQSDKKIVDNLYDKDGEIRQAQLVIDWLENNAGDELVNFHEKVEYFSRQVCWENTLHDMLFPKLGSPTVVKEMDPDAPIRSGLPLMDLDEEDDARLLKHIFRLVRAGQVTKAQEVCIRCGQAWRAATLEGWKMWHDENLESGKNLFVMIGNPNRDIWKSSCWQLSEQAKFNRYERALYGCLSGNLEKVIPVCESWDDYLWAYYKCFIDERVEQVVIRYSSVIRFVLNYINLCIYLINCSLNPEKIFDALDNNSNESVRHHASCYYQTAQKHVILDDVNDFLAKSISWIGSNERSSDVLRFLTHLALFLRGIGLNLNDEVCDNVIELYVQVSLLIKKIDAIEWMIFNPSQRIEAIKHANAVMRYFIACRKHSAAREVYTKVPSGSIDLVYKQWQTRAGESNLPADDDNAIREFLCIQAYLDAHEAFTEWFQQYYHGKPEEPHVTQISRQQSIAKIAYEEKTKAYRLELERWERNIEIYSKDAIEKLYNVLLFVDGGWMVDARTDAVVDESRKHQLEVLRQLCLPLICFLLQTVLQATQQYDQSLRLAVVIASEQYKLYETFRPDELQQFLRLLCESAKEILSQPQLSDENNDK</sequence>
<dbReference type="GO" id="GO:0017056">
    <property type="term" value="F:structural constituent of nuclear pore"/>
    <property type="evidence" value="ECO:0000318"/>
    <property type="project" value="GO_Central"/>
</dbReference>
<dbReference type="PhylomeDB" id="B3S317"/>
<dbReference type="Pfam" id="PF04121">
    <property type="entry name" value="Nup84_Nup100"/>
    <property type="match status" value="2"/>
</dbReference>
<dbReference type="STRING" id="10228.B3S317"/>
<protein>
    <recommendedName>
        <fullName evidence="18">Nuclear pore complex protein</fullName>
    </recommendedName>
</protein>
<proteinExistence type="inferred from homology"/>
<evidence type="ECO:0000256" key="5">
    <source>
        <dbReference type="ARBA" id="ARBA00022481"/>
    </source>
</evidence>
<evidence type="ECO:0000256" key="8">
    <source>
        <dbReference type="ARBA" id="ARBA00022838"/>
    </source>
</evidence>
<comment type="subcellular location">
    <subcellularLocation>
        <location evidence="1">Chromosome</location>
        <location evidence="1">Centromere</location>
        <location evidence="1">Kinetochore</location>
    </subcellularLocation>
    <subcellularLocation>
        <location evidence="18">Nucleus</location>
        <location evidence="18">Nuclear pore complex</location>
    </subcellularLocation>
    <subcellularLocation>
        <location evidence="18">Nucleus membrane</location>
    </subcellularLocation>
</comment>
<evidence type="ECO:0000313" key="21">
    <source>
        <dbReference type="Proteomes" id="UP000009022"/>
    </source>
</evidence>
<evidence type="ECO:0000256" key="11">
    <source>
        <dbReference type="ARBA" id="ARBA00023010"/>
    </source>
</evidence>
<keyword evidence="12 18" id="KW-0906">Nuclear pore complex</keyword>
<keyword evidence="14 18" id="KW-0539">Nucleus</keyword>
<evidence type="ECO:0000256" key="4">
    <source>
        <dbReference type="ARBA" id="ARBA00022454"/>
    </source>
</evidence>